<name>A0A5N6AST5_9ACTN</name>
<dbReference type="Proteomes" id="UP000314251">
    <property type="component" value="Unassembled WGS sequence"/>
</dbReference>
<dbReference type="Gene3D" id="3.30.370.10">
    <property type="entry name" value="Barstar-like"/>
    <property type="match status" value="1"/>
</dbReference>
<protein>
    <recommendedName>
        <fullName evidence="2">Barstar (barnase inhibitor) domain-containing protein</fullName>
    </recommendedName>
</protein>
<comment type="caution">
    <text evidence="3">The sequence shown here is derived from an EMBL/GenBank/DDBJ whole genome shotgun (WGS) entry which is preliminary data.</text>
</comment>
<dbReference type="Pfam" id="PF01337">
    <property type="entry name" value="Barstar"/>
    <property type="match status" value="1"/>
</dbReference>
<proteinExistence type="inferred from homology"/>
<dbReference type="AlphaFoldDB" id="A0A5N6AST5"/>
<dbReference type="EMBL" id="VDLY02000001">
    <property type="protein sequence ID" value="KAB8171225.1"/>
    <property type="molecule type" value="Genomic_DNA"/>
</dbReference>
<sequence>MLVEARAVDGLFVPARASGGPREILLRDVRAPLVPPGGRLPDVEDAELALLDDRGTVLGAYPLRAAAAAGRVNGRDLRLRCAFHRYPHPAAGAVWEAWARAFPPPARAWAAGGPEHRAAWLEAARLHAAAAPRGRPAERTGGAYDLDGRALTDPPALYCALGEALNGPAGYYGANLDALHDCLAGGFGPRPPFRLRWHHAAVARAHLGPRPTPGDPQRGFLDTVLTLLGEAGVAVTEE</sequence>
<organism evidence="3 4">
    <name type="scientific">Streptomyces mimosae</name>
    <dbReference type="NCBI Taxonomy" id="2586635"/>
    <lineage>
        <taxon>Bacteria</taxon>
        <taxon>Bacillati</taxon>
        <taxon>Actinomycetota</taxon>
        <taxon>Actinomycetes</taxon>
        <taxon>Kitasatosporales</taxon>
        <taxon>Streptomycetaceae</taxon>
        <taxon>Streptomyces</taxon>
    </lineage>
</organism>
<comment type="similarity">
    <text evidence="1">Belongs to the barstar family.</text>
</comment>
<keyword evidence="4" id="KW-1185">Reference proteome</keyword>
<dbReference type="InterPro" id="IPR000468">
    <property type="entry name" value="Barstar"/>
</dbReference>
<dbReference type="SUPFAM" id="SSF52038">
    <property type="entry name" value="Barstar-related"/>
    <property type="match status" value="1"/>
</dbReference>
<dbReference type="OrthoDB" id="8859549at2"/>
<evidence type="ECO:0000313" key="4">
    <source>
        <dbReference type="Proteomes" id="UP000314251"/>
    </source>
</evidence>
<evidence type="ECO:0000256" key="1">
    <source>
        <dbReference type="ARBA" id="ARBA00006845"/>
    </source>
</evidence>
<gene>
    <name evidence="3" type="ORF">FH607_001305</name>
</gene>
<accession>A0A5N6AST5</accession>
<evidence type="ECO:0000313" key="3">
    <source>
        <dbReference type="EMBL" id="KAB8171225.1"/>
    </source>
</evidence>
<reference evidence="3" key="1">
    <citation type="submission" date="2019-10" db="EMBL/GenBank/DDBJ databases">
        <title>Nonomuraea sp. nov., isolated from Phyllanthus amarus.</title>
        <authorList>
            <person name="Klykleung N."/>
            <person name="Tanasupawat S."/>
        </authorList>
    </citation>
    <scope>NUCLEOTIDE SEQUENCE [LARGE SCALE GENOMIC DNA]</scope>
    <source>
        <strain evidence="3">3MP-10</strain>
    </source>
</reference>
<feature type="domain" description="Barstar (barnase inhibitor)" evidence="2">
    <location>
        <begin position="146"/>
        <end position="207"/>
    </location>
</feature>
<dbReference type="InterPro" id="IPR035905">
    <property type="entry name" value="Barstar-like_sf"/>
</dbReference>
<evidence type="ECO:0000259" key="2">
    <source>
        <dbReference type="Pfam" id="PF01337"/>
    </source>
</evidence>